<dbReference type="Proteomes" id="UP000242367">
    <property type="component" value="Unassembled WGS sequence"/>
</dbReference>
<dbReference type="InterPro" id="IPR036271">
    <property type="entry name" value="Tet_transcr_reg_TetR-rel_C_sf"/>
</dbReference>
<sequence length="208" mass="23546">MTIRYAAPVTPPTAPRRTPAPEDRRQDPERTRRALLDAAHDVFSEKGYAGARVQDIADRAGVNKQLISYHFGGKEGLYRALRERWLIREAEFADPSLPLDELILRYLDNAMDDPRGVRLSLWRALTERLEEIAPEYDDLAALRRRQDEGDLAPEFDPAYVMVMMHALVSAPVAVGPTIRAVTGLDPASPEFRARYTAQLRALLRRLGR</sequence>
<protein>
    <submittedName>
        <fullName evidence="5">HTH-type transcriptional regulator RutR</fullName>
    </submittedName>
</protein>
<dbReference type="GO" id="GO:0006355">
    <property type="term" value="P:regulation of DNA-templated transcription"/>
    <property type="evidence" value="ECO:0007669"/>
    <property type="project" value="UniProtKB-ARBA"/>
</dbReference>
<dbReference type="Pfam" id="PF00440">
    <property type="entry name" value="TetR_N"/>
    <property type="match status" value="1"/>
</dbReference>
<dbReference type="PROSITE" id="PS50977">
    <property type="entry name" value="HTH_TETR_2"/>
    <property type="match status" value="1"/>
</dbReference>
<dbReference type="InterPro" id="IPR050109">
    <property type="entry name" value="HTH-type_TetR-like_transc_reg"/>
</dbReference>
<evidence type="ECO:0000259" key="4">
    <source>
        <dbReference type="PROSITE" id="PS50977"/>
    </source>
</evidence>
<dbReference type="Gene3D" id="1.10.357.10">
    <property type="entry name" value="Tetracycline Repressor, domain 2"/>
    <property type="match status" value="1"/>
</dbReference>
<dbReference type="PANTHER" id="PTHR30328">
    <property type="entry name" value="TRANSCRIPTIONAL REPRESSOR"/>
    <property type="match status" value="1"/>
</dbReference>
<feature type="DNA-binding region" description="H-T-H motif" evidence="2">
    <location>
        <begin position="52"/>
        <end position="71"/>
    </location>
</feature>
<dbReference type="Pfam" id="PF17926">
    <property type="entry name" value="TetR_C_21"/>
    <property type="match status" value="1"/>
</dbReference>
<name>A0A2P4UJG2_9ACTN</name>
<evidence type="ECO:0000256" key="2">
    <source>
        <dbReference type="PROSITE-ProRule" id="PRU00335"/>
    </source>
</evidence>
<dbReference type="SUPFAM" id="SSF48498">
    <property type="entry name" value="Tetracyclin repressor-like, C-terminal domain"/>
    <property type="match status" value="1"/>
</dbReference>
<dbReference type="EMBL" id="MTBP01000002">
    <property type="protein sequence ID" value="POM25193.1"/>
    <property type="molecule type" value="Genomic_DNA"/>
</dbReference>
<keyword evidence="6" id="KW-1185">Reference proteome</keyword>
<reference evidence="5 6" key="1">
    <citation type="journal article" date="2017" name="Chemistry">
        <title>Isolation, Biosynthesis and Chemical Modifications of Rubterolones A-F: Rare Tropolone Alkaloids from Actinomadura sp. 5-2.</title>
        <authorList>
            <person name="Guo H."/>
            <person name="Benndorf R."/>
            <person name="Leichnitz D."/>
            <person name="Klassen J.L."/>
            <person name="Vollmers J."/>
            <person name="Gorls H."/>
            <person name="Steinacker M."/>
            <person name="Weigel C."/>
            <person name="Dahse H.M."/>
            <person name="Kaster A.K."/>
            <person name="de Beer Z.W."/>
            <person name="Poulsen M."/>
            <person name="Beemelmanns C."/>
        </authorList>
    </citation>
    <scope>NUCLEOTIDE SEQUENCE [LARGE SCALE GENOMIC DNA]</scope>
    <source>
        <strain evidence="5 6">5-2</strain>
    </source>
</reference>
<feature type="region of interest" description="Disordered" evidence="3">
    <location>
        <begin position="1"/>
        <end position="30"/>
    </location>
</feature>
<dbReference type="PANTHER" id="PTHR30328:SF54">
    <property type="entry name" value="HTH-TYPE TRANSCRIPTIONAL REPRESSOR SCO4008"/>
    <property type="match status" value="1"/>
</dbReference>
<dbReference type="InterPro" id="IPR009057">
    <property type="entry name" value="Homeodomain-like_sf"/>
</dbReference>
<feature type="compositionally biased region" description="Basic and acidic residues" evidence="3">
    <location>
        <begin position="19"/>
        <end position="30"/>
    </location>
</feature>
<accession>A0A2P4UJG2</accession>
<proteinExistence type="predicted"/>
<dbReference type="InterPro" id="IPR041467">
    <property type="entry name" value="Sco4008_C"/>
</dbReference>
<dbReference type="GO" id="GO:0003677">
    <property type="term" value="F:DNA binding"/>
    <property type="evidence" value="ECO:0007669"/>
    <property type="project" value="UniProtKB-UniRule"/>
</dbReference>
<dbReference type="SUPFAM" id="SSF46689">
    <property type="entry name" value="Homeodomain-like"/>
    <property type="match status" value="1"/>
</dbReference>
<evidence type="ECO:0000313" key="6">
    <source>
        <dbReference type="Proteomes" id="UP000242367"/>
    </source>
</evidence>
<organism evidence="5 6">
    <name type="scientific">Actinomadura rubteroloni</name>
    <dbReference type="NCBI Taxonomy" id="1926885"/>
    <lineage>
        <taxon>Bacteria</taxon>
        <taxon>Bacillati</taxon>
        <taxon>Actinomycetota</taxon>
        <taxon>Actinomycetes</taxon>
        <taxon>Streptosporangiales</taxon>
        <taxon>Thermomonosporaceae</taxon>
        <taxon>Actinomadura</taxon>
    </lineage>
</organism>
<feature type="domain" description="HTH tetR-type" evidence="4">
    <location>
        <begin position="29"/>
        <end position="89"/>
    </location>
</feature>
<evidence type="ECO:0000256" key="3">
    <source>
        <dbReference type="SAM" id="MobiDB-lite"/>
    </source>
</evidence>
<keyword evidence="1 2" id="KW-0238">DNA-binding</keyword>
<dbReference type="AlphaFoldDB" id="A0A2P4UJG2"/>
<gene>
    <name evidence="5" type="primary">rutR_5</name>
    <name evidence="5" type="ORF">BTM25_38360</name>
</gene>
<dbReference type="PRINTS" id="PR00455">
    <property type="entry name" value="HTHTETR"/>
</dbReference>
<comment type="caution">
    <text evidence="5">The sequence shown here is derived from an EMBL/GenBank/DDBJ whole genome shotgun (WGS) entry which is preliminary data.</text>
</comment>
<dbReference type="InterPro" id="IPR001647">
    <property type="entry name" value="HTH_TetR"/>
</dbReference>
<evidence type="ECO:0000256" key="1">
    <source>
        <dbReference type="ARBA" id="ARBA00023125"/>
    </source>
</evidence>
<evidence type="ECO:0000313" key="5">
    <source>
        <dbReference type="EMBL" id="POM25193.1"/>
    </source>
</evidence>